<dbReference type="RefSeq" id="WP_196172962.1">
    <property type="nucleotide sequence ID" value="NZ_JADLJR010000006.1"/>
</dbReference>
<evidence type="ECO:0008006" key="3">
    <source>
        <dbReference type="Google" id="ProtNLM"/>
    </source>
</evidence>
<reference evidence="1 2" key="1">
    <citation type="submission" date="2020-10" db="EMBL/GenBank/DDBJ databases">
        <title>Genome sequences of Pseudomonas isolates.</title>
        <authorList>
            <person name="Wessels L."/>
            <person name="Reich F."/>
            <person name="Hammerl J."/>
        </authorList>
    </citation>
    <scope>NUCLEOTIDE SEQUENCE [LARGE SCALE GENOMIC DNA]</scope>
    <source>
        <strain evidence="1 2">20-MO00628-0</strain>
    </source>
</reference>
<evidence type="ECO:0000313" key="1">
    <source>
        <dbReference type="EMBL" id="MBF8644672.1"/>
    </source>
</evidence>
<comment type="caution">
    <text evidence="1">The sequence shown here is derived from an EMBL/GenBank/DDBJ whole genome shotgun (WGS) entry which is preliminary data.</text>
</comment>
<gene>
    <name evidence="1" type="ORF">IRZ77_03740</name>
</gene>
<organism evidence="1 2">
    <name type="scientific">Pseudomonas pudica</name>
    <dbReference type="NCBI Taxonomy" id="272772"/>
    <lineage>
        <taxon>Bacteria</taxon>
        <taxon>Pseudomonadati</taxon>
        <taxon>Pseudomonadota</taxon>
        <taxon>Gammaproteobacteria</taxon>
        <taxon>Pseudomonadales</taxon>
        <taxon>Pseudomonadaceae</taxon>
        <taxon>Pseudomonas</taxon>
    </lineage>
</organism>
<evidence type="ECO:0000313" key="2">
    <source>
        <dbReference type="Proteomes" id="UP000639294"/>
    </source>
</evidence>
<proteinExistence type="predicted"/>
<protein>
    <recommendedName>
        <fullName evidence="3">Phage integrase family protein</fullName>
    </recommendedName>
</protein>
<keyword evidence="2" id="KW-1185">Reference proteome</keyword>
<name>A0ABS0FWG1_9PSED</name>
<accession>A0ABS0FWG1</accession>
<dbReference type="EMBL" id="JADLJS010000003">
    <property type="protein sequence ID" value="MBF8644672.1"/>
    <property type="molecule type" value="Genomic_DNA"/>
</dbReference>
<dbReference type="InterPro" id="IPR011010">
    <property type="entry name" value="DNA_brk_join_enz"/>
</dbReference>
<sequence length="295" mass="33330">MRFPMLQSDLLRTGAFKQTARRIQRGWPGANGLSLMEAQEILARGLGYEDCHHLQQSLIKESPPSSSDLIHAPSETEVRVSIRAFIIAHFKIEGASIADVDALLASLSLHRLQAYQNLKLQDVHTKVQHTTAQSAVGPGQPIEELTKPHEAFKNRLDWKNQILTEQQLAQLEIVVKTSANLKERCMYVLLAKGLRAREVVTAQVGFPMSIYMLKDKYSRLLNVHLSPAQIDLFYQYIKDAGLKRGDYLFIKTPDDLGSGIKTLTRMFEGWIQRAGIEGKHRVRAMRLSAVLLYSR</sequence>
<dbReference type="SUPFAM" id="SSF56349">
    <property type="entry name" value="DNA breaking-rejoining enzymes"/>
    <property type="match status" value="1"/>
</dbReference>
<dbReference type="Proteomes" id="UP000639294">
    <property type="component" value="Unassembled WGS sequence"/>
</dbReference>